<comment type="caution">
    <text evidence="3">The sequence shown here is derived from an EMBL/GenBank/DDBJ whole genome shotgun (WGS) entry which is preliminary data.</text>
</comment>
<dbReference type="CDD" id="cd02958">
    <property type="entry name" value="UAS"/>
    <property type="match status" value="1"/>
</dbReference>
<name>A0AA41V8T2_PAPNU</name>
<proteinExistence type="predicted"/>
<dbReference type="SMART" id="SM00594">
    <property type="entry name" value="UAS"/>
    <property type="match status" value="1"/>
</dbReference>
<dbReference type="SUPFAM" id="SSF46934">
    <property type="entry name" value="UBA-like"/>
    <property type="match status" value="1"/>
</dbReference>
<sequence length="406" mass="46008">MDNDDEELWMSSDGEDDEEEVWISSDSEMEADDDDEQEPLNPLETEMEEEIIVTELQQSMISSFLEVVVGQSNETAIQYLQETNWNVEEAVKLFYSVDYRGNNWNLTPVAEDHNLGPVAQDHNPAPVTQDDNPAPVAPAPVAEDDNPDLLYRPPLELMFDGSFHDAKDVAKEQNKWLIVNVQSKREFSSITLNLDTWAHEAVSQTIKGNFIFWQVYDDVFEGQKVCTYYKLTSFPAVLVLDPITGQKMKSWGMIEARQLLEDLVPFMDAGPQHGYPQLFRKQDAPAHVAPASTDTDELVVDEPVTSSSKKLITYPDLPEEPKVDKTLLCRIGVRLPDGRRLQRNFLKTDPLQLLWSFCSSQLDEAESRSFQLTQAIPGASKTLDYESKQTFEESGLSNSMISVTWD</sequence>
<dbReference type="InterPro" id="IPR050730">
    <property type="entry name" value="UBX_domain-protein"/>
</dbReference>
<feature type="compositionally biased region" description="Acidic residues" evidence="1">
    <location>
        <begin position="1"/>
        <end position="38"/>
    </location>
</feature>
<dbReference type="GO" id="GO:0043130">
    <property type="term" value="F:ubiquitin binding"/>
    <property type="evidence" value="ECO:0007669"/>
    <property type="project" value="TreeGrafter"/>
</dbReference>
<dbReference type="SMART" id="SM00166">
    <property type="entry name" value="UBX"/>
    <property type="match status" value="1"/>
</dbReference>
<dbReference type="Pfam" id="PF00789">
    <property type="entry name" value="UBX"/>
    <property type="match status" value="1"/>
</dbReference>
<keyword evidence="4" id="KW-1185">Reference proteome</keyword>
<dbReference type="EMBL" id="JAJJMA010152834">
    <property type="protein sequence ID" value="MCL7035059.1"/>
    <property type="molecule type" value="Genomic_DNA"/>
</dbReference>
<dbReference type="AlphaFoldDB" id="A0AA41V8T2"/>
<accession>A0AA41V8T2</accession>
<evidence type="ECO:0000256" key="1">
    <source>
        <dbReference type="SAM" id="MobiDB-lite"/>
    </source>
</evidence>
<organism evidence="3 4">
    <name type="scientific">Papaver nudicaule</name>
    <name type="common">Iceland poppy</name>
    <dbReference type="NCBI Taxonomy" id="74823"/>
    <lineage>
        <taxon>Eukaryota</taxon>
        <taxon>Viridiplantae</taxon>
        <taxon>Streptophyta</taxon>
        <taxon>Embryophyta</taxon>
        <taxon>Tracheophyta</taxon>
        <taxon>Spermatophyta</taxon>
        <taxon>Magnoliopsida</taxon>
        <taxon>Ranunculales</taxon>
        <taxon>Papaveraceae</taxon>
        <taxon>Papaveroideae</taxon>
        <taxon>Papaver</taxon>
    </lineage>
</organism>
<dbReference type="Pfam" id="PF14555">
    <property type="entry name" value="UBA_4"/>
    <property type="match status" value="1"/>
</dbReference>
<evidence type="ECO:0000313" key="4">
    <source>
        <dbReference type="Proteomes" id="UP001177140"/>
    </source>
</evidence>
<dbReference type="Gene3D" id="1.10.8.10">
    <property type="entry name" value="DNA helicase RuvA subunit, C-terminal domain"/>
    <property type="match status" value="1"/>
</dbReference>
<dbReference type="CDD" id="cd14273">
    <property type="entry name" value="UBA_TAP-C_like"/>
    <property type="match status" value="1"/>
</dbReference>
<dbReference type="Gene3D" id="3.10.20.90">
    <property type="entry name" value="Phosphatidylinositol 3-kinase Catalytic Subunit, Chain A, domain 1"/>
    <property type="match status" value="1"/>
</dbReference>
<dbReference type="Pfam" id="PF13899">
    <property type="entry name" value="Thioredoxin_7"/>
    <property type="match status" value="1"/>
</dbReference>
<feature type="region of interest" description="Disordered" evidence="1">
    <location>
        <begin position="1"/>
        <end position="39"/>
    </location>
</feature>
<dbReference type="Gene3D" id="3.40.30.10">
    <property type="entry name" value="Glutaredoxin"/>
    <property type="match status" value="1"/>
</dbReference>
<dbReference type="SUPFAM" id="SSF54236">
    <property type="entry name" value="Ubiquitin-like"/>
    <property type="match status" value="1"/>
</dbReference>
<gene>
    <name evidence="3" type="ORF">MKW94_023947</name>
</gene>
<evidence type="ECO:0000313" key="3">
    <source>
        <dbReference type="EMBL" id="MCL7035059.1"/>
    </source>
</evidence>
<dbReference type="PROSITE" id="PS50033">
    <property type="entry name" value="UBX"/>
    <property type="match status" value="1"/>
</dbReference>
<dbReference type="GO" id="GO:0005634">
    <property type="term" value="C:nucleus"/>
    <property type="evidence" value="ECO:0007669"/>
    <property type="project" value="TreeGrafter"/>
</dbReference>
<dbReference type="PANTHER" id="PTHR23322:SF6">
    <property type="entry name" value="UBX DOMAIN-CONTAINING PROTEIN 7"/>
    <property type="match status" value="1"/>
</dbReference>
<dbReference type="PANTHER" id="PTHR23322">
    <property type="entry name" value="FAS-ASSOCIATED PROTEIN"/>
    <property type="match status" value="1"/>
</dbReference>
<dbReference type="InterPro" id="IPR029071">
    <property type="entry name" value="Ubiquitin-like_domsf"/>
</dbReference>
<protein>
    <recommendedName>
        <fullName evidence="2">UBX domain-containing protein</fullName>
    </recommendedName>
</protein>
<dbReference type="GO" id="GO:0043161">
    <property type="term" value="P:proteasome-mediated ubiquitin-dependent protein catabolic process"/>
    <property type="evidence" value="ECO:0007669"/>
    <property type="project" value="TreeGrafter"/>
</dbReference>
<dbReference type="InterPro" id="IPR001012">
    <property type="entry name" value="UBX_dom"/>
</dbReference>
<dbReference type="SUPFAM" id="SSF52833">
    <property type="entry name" value="Thioredoxin-like"/>
    <property type="match status" value="1"/>
</dbReference>
<dbReference type="InterPro" id="IPR006577">
    <property type="entry name" value="UAS"/>
</dbReference>
<dbReference type="Proteomes" id="UP001177140">
    <property type="component" value="Unassembled WGS sequence"/>
</dbReference>
<dbReference type="CDD" id="cd01767">
    <property type="entry name" value="UBX"/>
    <property type="match status" value="1"/>
</dbReference>
<feature type="domain" description="UBX" evidence="2">
    <location>
        <begin position="324"/>
        <end position="404"/>
    </location>
</feature>
<reference evidence="3" key="1">
    <citation type="submission" date="2022-03" db="EMBL/GenBank/DDBJ databases">
        <title>A functionally conserved STORR gene fusion in Papaver species that diverged 16.8 million years ago.</title>
        <authorList>
            <person name="Catania T."/>
        </authorList>
    </citation>
    <scope>NUCLEOTIDE SEQUENCE</scope>
    <source>
        <strain evidence="3">S-191538</strain>
    </source>
</reference>
<evidence type="ECO:0000259" key="2">
    <source>
        <dbReference type="PROSITE" id="PS50033"/>
    </source>
</evidence>
<dbReference type="InterPro" id="IPR036249">
    <property type="entry name" value="Thioredoxin-like_sf"/>
</dbReference>
<dbReference type="InterPro" id="IPR009060">
    <property type="entry name" value="UBA-like_sf"/>
</dbReference>